<dbReference type="Pfam" id="PF13365">
    <property type="entry name" value="Trypsin_2"/>
    <property type="match status" value="1"/>
</dbReference>
<gene>
    <name evidence="1" type="ORF">LCGC14_0403790</name>
</gene>
<comment type="caution">
    <text evidence="1">The sequence shown here is derived from an EMBL/GenBank/DDBJ whole genome shotgun (WGS) entry which is preliminary data.</text>
</comment>
<evidence type="ECO:0000313" key="1">
    <source>
        <dbReference type="EMBL" id="KKN73070.1"/>
    </source>
</evidence>
<protein>
    <recommendedName>
        <fullName evidence="2">Serine protease</fullName>
    </recommendedName>
</protein>
<evidence type="ECO:0008006" key="2">
    <source>
        <dbReference type="Google" id="ProtNLM"/>
    </source>
</evidence>
<name>A0A0F9SVV6_9ZZZZ</name>
<dbReference type="AlphaFoldDB" id="A0A0F9SVV6"/>
<proteinExistence type="predicted"/>
<accession>A0A0F9SVV6</accession>
<dbReference type="Gene3D" id="2.40.10.120">
    <property type="match status" value="1"/>
</dbReference>
<sequence length="338" mass="37607">MKKRLNRVILGLSIFCMLVIVGTFALPQPAVTIQFPNRIQEVLPSVVHIMCDNWQGSGVALTEDIVVTARHVIDGVNYAITWQDTPNRTIEVAGVQAISHKDYDIGFIKIDSPMLKPAKFGSIRDCVLGQPVFIIGSPYGKINFNNVTLGIISGLNRDWDRIPYSGEPYGWKIAFTSDSSAHPGNSGGPVFTMDGIVRGLLVGGYSPVLNCSMPSDLFLNDIETIKLMFTFNKYKQEKPVTSEYHYGLKKSGRCAKCHSVSSEVTISVDMVKRDVKRIYYRVSGSSNNSDEQGWAVYNKKKLIVKGSGEGEFDLLIDGKTYRVYWVDKKSAFVEIKVE</sequence>
<dbReference type="EMBL" id="LAZR01000350">
    <property type="protein sequence ID" value="KKN73070.1"/>
    <property type="molecule type" value="Genomic_DNA"/>
</dbReference>
<dbReference type="PANTHER" id="PTHR43019">
    <property type="entry name" value="SERINE ENDOPROTEASE DEGS"/>
    <property type="match status" value="1"/>
</dbReference>
<organism evidence="1">
    <name type="scientific">marine sediment metagenome</name>
    <dbReference type="NCBI Taxonomy" id="412755"/>
    <lineage>
        <taxon>unclassified sequences</taxon>
        <taxon>metagenomes</taxon>
        <taxon>ecological metagenomes</taxon>
    </lineage>
</organism>
<reference evidence="1" key="1">
    <citation type="journal article" date="2015" name="Nature">
        <title>Complex archaea that bridge the gap between prokaryotes and eukaryotes.</title>
        <authorList>
            <person name="Spang A."/>
            <person name="Saw J.H."/>
            <person name="Jorgensen S.L."/>
            <person name="Zaremba-Niedzwiedzka K."/>
            <person name="Martijn J."/>
            <person name="Lind A.E."/>
            <person name="van Eijk R."/>
            <person name="Schleper C."/>
            <person name="Guy L."/>
            <person name="Ettema T.J."/>
        </authorList>
    </citation>
    <scope>NUCLEOTIDE SEQUENCE</scope>
</reference>
<dbReference type="InterPro" id="IPR009003">
    <property type="entry name" value="Peptidase_S1_PA"/>
</dbReference>
<dbReference type="SUPFAM" id="SSF50494">
    <property type="entry name" value="Trypsin-like serine proteases"/>
    <property type="match status" value="1"/>
</dbReference>